<dbReference type="PANTHER" id="PTHR33487">
    <property type="entry name" value="CILIA- AND FLAGELLA-ASSOCIATED PROTEIN 54"/>
    <property type="match status" value="1"/>
</dbReference>
<dbReference type="EMBL" id="MU826112">
    <property type="protein sequence ID" value="KAJ7381667.1"/>
    <property type="molecule type" value="Genomic_DNA"/>
</dbReference>
<accession>A0A9W9ZH82</accession>
<evidence type="ECO:0000313" key="2">
    <source>
        <dbReference type="EMBL" id="KAJ7381667.1"/>
    </source>
</evidence>
<feature type="compositionally biased region" description="Basic and acidic residues" evidence="1">
    <location>
        <begin position="113"/>
        <end position="135"/>
    </location>
</feature>
<sequence>MATCLQDRFVYISFFIFIPHEVLKFKRRTRFLGFYVQVLAKALQEGLTETALDWTNDTMAWIIRRNEMLLANKPTIVRQAAATAGPEEEKIKKFATAIVEFSKPPTRSPQKTRQGETGHGEKEDTEIAVRNKQENASRPPPTHKKSIVPSTVSRRARRFKGRTAEEIDVYNAIDRLQSVLPEYWRSSQRRKKLRAVSCEELPWRAQMGILLAGANFDLFLDKVESGQRLADAGDAENPLYRPSFMDPDWFGYATSGTLIVSWAGASRRASPEAPRGI</sequence>
<reference evidence="2" key="1">
    <citation type="submission" date="2023-01" db="EMBL/GenBank/DDBJ databases">
        <title>Genome assembly of the deep-sea coral Lophelia pertusa.</title>
        <authorList>
            <person name="Herrera S."/>
            <person name="Cordes E."/>
        </authorList>
    </citation>
    <scope>NUCLEOTIDE SEQUENCE</scope>
    <source>
        <strain evidence="2">USNM1676648</strain>
        <tissue evidence="2">Polyp</tissue>
    </source>
</reference>
<organism evidence="2 3">
    <name type="scientific">Desmophyllum pertusum</name>
    <dbReference type="NCBI Taxonomy" id="174260"/>
    <lineage>
        <taxon>Eukaryota</taxon>
        <taxon>Metazoa</taxon>
        <taxon>Cnidaria</taxon>
        <taxon>Anthozoa</taxon>
        <taxon>Hexacorallia</taxon>
        <taxon>Scleractinia</taxon>
        <taxon>Caryophylliina</taxon>
        <taxon>Caryophylliidae</taxon>
        <taxon>Desmophyllum</taxon>
    </lineage>
</organism>
<gene>
    <name evidence="2" type="ORF">OS493_039773</name>
</gene>
<feature type="region of interest" description="Disordered" evidence="1">
    <location>
        <begin position="102"/>
        <end position="155"/>
    </location>
</feature>
<evidence type="ECO:0000313" key="3">
    <source>
        <dbReference type="Proteomes" id="UP001163046"/>
    </source>
</evidence>
<dbReference type="AlphaFoldDB" id="A0A9W9ZH82"/>
<dbReference type="GO" id="GO:0060271">
    <property type="term" value="P:cilium assembly"/>
    <property type="evidence" value="ECO:0007669"/>
    <property type="project" value="TreeGrafter"/>
</dbReference>
<comment type="caution">
    <text evidence="2">The sequence shown here is derived from an EMBL/GenBank/DDBJ whole genome shotgun (WGS) entry which is preliminary data.</text>
</comment>
<protein>
    <submittedName>
        <fullName evidence="2">Uncharacterized protein</fullName>
    </submittedName>
</protein>
<dbReference type="PANTHER" id="PTHR33487:SF1">
    <property type="entry name" value="CILIA- AND FLAGELLA-ASSOCIATED PROTEIN 54"/>
    <property type="match status" value="1"/>
</dbReference>
<evidence type="ECO:0000256" key="1">
    <source>
        <dbReference type="SAM" id="MobiDB-lite"/>
    </source>
</evidence>
<keyword evidence="3" id="KW-1185">Reference proteome</keyword>
<proteinExistence type="predicted"/>
<name>A0A9W9ZH82_9CNID</name>
<dbReference type="Proteomes" id="UP001163046">
    <property type="component" value="Unassembled WGS sequence"/>
</dbReference>